<organism evidence="1 2">
    <name type="scientific">Paenibacillus agricola</name>
    <dbReference type="NCBI Taxonomy" id="2716264"/>
    <lineage>
        <taxon>Bacteria</taxon>
        <taxon>Bacillati</taxon>
        <taxon>Bacillota</taxon>
        <taxon>Bacilli</taxon>
        <taxon>Bacillales</taxon>
        <taxon>Paenibacillaceae</taxon>
        <taxon>Paenibacillus</taxon>
    </lineage>
</organism>
<comment type="caution">
    <text evidence="1">The sequence shown here is derived from an EMBL/GenBank/DDBJ whole genome shotgun (WGS) entry which is preliminary data.</text>
</comment>
<dbReference type="Proteomes" id="UP001165962">
    <property type="component" value="Unassembled WGS sequence"/>
</dbReference>
<dbReference type="EMBL" id="JAAOIW010000011">
    <property type="protein sequence ID" value="NHN33268.1"/>
    <property type="molecule type" value="Genomic_DNA"/>
</dbReference>
<dbReference type="RefSeq" id="WP_166153573.1">
    <property type="nucleotide sequence ID" value="NZ_JAAOIW010000011.1"/>
</dbReference>
<evidence type="ECO:0000313" key="2">
    <source>
        <dbReference type="Proteomes" id="UP001165962"/>
    </source>
</evidence>
<accession>A0ABX0JEZ2</accession>
<proteinExistence type="predicted"/>
<name>A0ABX0JEZ2_9BACL</name>
<gene>
    <name evidence="1" type="ORF">G9U52_25980</name>
</gene>
<reference evidence="1" key="1">
    <citation type="submission" date="2020-03" db="EMBL/GenBank/DDBJ databases">
        <title>Draft sequencing of Paenibacilllus sp. S3N08.</title>
        <authorList>
            <person name="Kim D.-U."/>
        </authorList>
    </citation>
    <scope>NUCLEOTIDE SEQUENCE</scope>
    <source>
        <strain evidence="1">S3N08</strain>
    </source>
</reference>
<sequence length="535" mass="60531">MALRRQMLTVTDRDRHFTVDPHVLIFENSSGSKSLVFASYIGIPEAVQAVTASFLEGRVLHYGPIQFERMDDPYRRLERPIGMGDVTHGSVFNSLMTIEGIEAFPESQKLDRSYLIAPDGDIDQVLSKHLIERFGLPREWEDQYPFIFGDDLVPLQIIHNPEFPMWSEIRAVVFTGSEASVIETIRGSLKRGELIIPPSKVHGDFDPTWSMRDYMLNNAVHMAKKLEEKAPRHSMNLSIDSSIAELKRIPFPTQAHMIQAVVNTLEDENPACGGDMGTGKSIIACGVTHVLHERKKRRGSKRGTAVLLSAPGITLPKWKHKEIEGTIADVKVNILRNGNDALKLLREIRSGYRPTGLEYTLVGIDRAKLGSEGYFSGIWKRMRGTKEEGRGTYAWHCPDCFEPLLVKNGAGDYEPAVWEDVAEDWEPSDEQLQTAREHKNLQANGLPGRFKVAWKRKNRIENCSARLQKEEKEVGESELASKDCKAKLWRPALKTRGETKIRPRVNISQVLKRTKKYFDLYICDEGAPCLRQLSA</sequence>
<keyword evidence="2" id="KW-1185">Reference proteome</keyword>
<evidence type="ECO:0000313" key="1">
    <source>
        <dbReference type="EMBL" id="NHN33268.1"/>
    </source>
</evidence>
<protein>
    <submittedName>
        <fullName evidence="1">Uncharacterized protein</fullName>
    </submittedName>
</protein>